<dbReference type="EMBL" id="VIGI01000015">
    <property type="protein sequence ID" value="KAB8291322.1"/>
    <property type="molecule type" value="Genomic_DNA"/>
</dbReference>
<proteinExistence type="predicted"/>
<keyword evidence="2" id="KW-1185">Reference proteome</keyword>
<evidence type="ECO:0000313" key="2">
    <source>
        <dbReference type="Proteomes" id="UP000326757"/>
    </source>
</evidence>
<name>A0A5N6JRC7_MONLA</name>
<dbReference type="AlphaFoldDB" id="A0A5N6JRC7"/>
<protein>
    <submittedName>
        <fullName evidence="1">Uncharacterized protein</fullName>
    </submittedName>
</protein>
<sequence length="98" mass="10863">MYNEYTLFLTPSYPDNRPLVYKSVLNVFCSGILPPSKFGNSNSLPSNALKNTRLMGIKGKIYHDQNSAQSPYASACCHPMHVFAQTPGHEVCPSQLMP</sequence>
<evidence type="ECO:0000313" key="1">
    <source>
        <dbReference type="EMBL" id="KAB8291322.1"/>
    </source>
</evidence>
<organism evidence="1 2">
    <name type="scientific">Monilinia laxa</name>
    <name type="common">Brown rot fungus</name>
    <name type="synonym">Sclerotinia laxa</name>
    <dbReference type="NCBI Taxonomy" id="61186"/>
    <lineage>
        <taxon>Eukaryota</taxon>
        <taxon>Fungi</taxon>
        <taxon>Dikarya</taxon>
        <taxon>Ascomycota</taxon>
        <taxon>Pezizomycotina</taxon>
        <taxon>Leotiomycetes</taxon>
        <taxon>Helotiales</taxon>
        <taxon>Sclerotiniaceae</taxon>
        <taxon>Monilinia</taxon>
    </lineage>
</organism>
<gene>
    <name evidence="1" type="ORF">EYC80_010005</name>
</gene>
<reference evidence="1 2" key="1">
    <citation type="submission" date="2019-06" db="EMBL/GenBank/DDBJ databases">
        <title>Genome Sequence of the Brown Rot Fungal Pathogen Monilinia laxa.</title>
        <authorList>
            <person name="De Miccolis Angelini R.M."/>
            <person name="Landi L."/>
            <person name="Abate D."/>
            <person name="Pollastro S."/>
            <person name="Romanazzi G."/>
            <person name="Faretra F."/>
        </authorList>
    </citation>
    <scope>NUCLEOTIDE SEQUENCE [LARGE SCALE GENOMIC DNA]</scope>
    <source>
        <strain evidence="1 2">Mlax316</strain>
    </source>
</reference>
<comment type="caution">
    <text evidence="1">The sequence shown here is derived from an EMBL/GenBank/DDBJ whole genome shotgun (WGS) entry which is preliminary data.</text>
</comment>
<dbReference type="Proteomes" id="UP000326757">
    <property type="component" value="Unassembled WGS sequence"/>
</dbReference>
<accession>A0A5N6JRC7</accession>